<dbReference type="RefSeq" id="XP_056547919.1">
    <property type="nucleotide sequence ID" value="XM_056684313.1"/>
</dbReference>
<keyword evidence="4" id="KW-1185">Reference proteome</keyword>
<dbReference type="PANTHER" id="PTHR14187">
    <property type="entry name" value="ALPHA KINASE/ELONGATION FACTOR 2 KINASE"/>
    <property type="match status" value="1"/>
</dbReference>
<dbReference type="GeneID" id="81423489"/>
<evidence type="ECO:0000313" key="4">
    <source>
        <dbReference type="Proteomes" id="UP001149163"/>
    </source>
</evidence>
<keyword evidence="1" id="KW-0547">Nucleotide-binding</keyword>
<proteinExistence type="predicted"/>
<dbReference type="CDD" id="cd10170">
    <property type="entry name" value="ASKHA_NBD_HSP70"/>
    <property type="match status" value="1"/>
</dbReference>
<evidence type="ECO:0000313" key="3">
    <source>
        <dbReference type="EMBL" id="KAJ5176311.1"/>
    </source>
</evidence>
<sequence length="634" mass="72014">MGSNSPYRGPSRANQIVSVNSKHLHKIIVGVDFGTTFTGVSYVDSTKKAIEDINVIRTWPGPSREQDETWKTPSRIAYGQENQNSIEGNNIKWGYQVKPGMKSYSWTKLLLDPERPLLRPFATKTDVLEGDGLMKIPEFKTSARDVCSDYLREIYNYTYAHLEKHNTSAIMNVTALEFWFTVPAIWSDKAKNETYQAAYTAGFGTRIGDSISMIPEPEAAAVATLSAMAKDERHIGISVGDGILICDCGGGTVDIVTYLIKQVRPDLRFEELLVGTGDKCGSTYIDREFHKWMLKMFGEGFEKIKFEKKGPGSRFMKDFEGHKRDFGAMNHSDQTFEVELVIPGAWDSAHYDSENSMVLFGRSEMESFFKPVTDQIEALLTKQVRQLREKSRASIKKVVLVGGFGDSRHLESILRNWCGRQGIDLLCPENPQASIVKGAALRGLNGIRPEKRLCRLHYGFKIDTPFRENFDPESRAYIWPWDGRSKYCHDRMRWLIEKVFQVPSSSPDFLLYSRTKSDHQGKPISEETRNPLPLRQIHHYGDSLSFSFDVYTCDETTAPEWYEAGVCRSVGTIRYSFSLSDLSRFQSKIDSSGRTMYHLEYSIQADMFADKGLLEFKLTGSDGKEIGKTEIEYD</sequence>
<evidence type="ECO:0000256" key="2">
    <source>
        <dbReference type="ARBA" id="ARBA00022840"/>
    </source>
</evidence>
<dbReference type="EMBL" id="JAPQKN010000001">
    <property type="protein sequence ID" value="KAJ5176311.1"/>
    <property type="molecule type" value="Genomic_DNA"/>
</dbReference>
<keyword evidence="2" id="KW-0067">ATP-binding</keyword>
<evidence type="ECO:0008006" key="5">
    <source>
        <dbReference type="Google" id="ProtNLM"/>
    </source>
</evidence>
<evidence type="ECO:0000256" key="1">
    <source>
        <dbReference type="ARBA" id="ARBA00022741"/>
    </source>
</evidence>
<dbReference type="GO" id="GO:0005524">
    <property type="term" value="F:ATP binding"/>
    <property type="evidence" value="ECO:0007669"/>
    <property type="project" value="UniProtKB-KW"/>
</dbReference>
<name>A0A9W9IIJ4_9EURO</name>
<gene>
    <name evidence="3" type="ORF">N7482_002188</name>
</gene>
<dbReference type="SUPFAM" id="SSF53067">
    <property type="entry name" value="Actin-like ATPase domain"/>
    <property type="match status" value="2"/>
</dbReference>
<accession>A0A9W9IIJ4</accession>
<dbReference type="OrthoDB" id="2963168at2759"/>
<dbReference type="Pfam" id="PF00012">
    <property type="entry name" value="HSP70"/>
    <property type="match status" value="1"/>
</dbReference>
<protein>
    <recommendedName>
        <fullName evidence="5">Actin-like ATPase domain-containing protein</fullName>
    </recommendedName>
</protein>
<dbReference type="Gene3D" id="3.30.420.40">
    <property type="match status" value="2"/>
</dbReference>
<dbReference type="PANTHER" id="PTHR14187:SF81">
    <property type="entry name" value="HSP70 FAMILY PROTEIN (AFU_ORTHOLOGUE AFUA_4G14040)"/>
    <property type="match status" value="1"/>
</dbReference>
<reference evidence="3" key="2">
    <citation type="journal article" date="2023" name="IMA Fungus">
        <title>Comparative genomic study of the Penicillium genus elucidates a diverse pangenome and 15 lateral gene transfer events.</title>
        <authorList>
            <person name="Petersen C."/>
            <person name="Sorensen T."/>
            <person name="Nielsen M.R."/>
            <person name="Sondergaard T.E."/>
            <person name="Sorensen J.L."/>
            <person name="Fitzpatrick D.A."/>
            <person name="Frisvad J.C."/>
            <person name="Nielsen K.L."/>
        </authorList>
    </citation>
    <scope>NUCLEOTIDE SEQUENCE</scope>
    <source>
        <strain evidence="3">IBT 26290</strain>
    </source>
</reference>
<organism evidence="3 4">
    <name type="scientific">Penicillium canariense</name>
    <dbReference type="NCBI Taxonomy" id="189055"/>
    <lineage>
        <taxon>Eukaryota</taxon>
        <taxon>Fungi</taxon>
        <taxon>Dikarya</taxon>
        <taxon>Ascomycota</taxon>
        <taxon>Pezizomycotina</taxon>
        <taxon>Eurotiomycetes</taxon>
        <taxon>Eurotiomycetidae</taxon>
        <taxon>Eurotiales</taxon>
        <taxon>Aspergillaceae</taxon>
        <taxon>Penicillium</taxon>
    </lineage>
</organism>
<reference evidence="3" key="1">
    <citation type="submission" date="2022-11" db="EMBL/GenBank/DDBJ databases">
        <authorList>
            <person name="Petersen C."/>
        </authorList>
    </citation>
    <scope>NUCLEOTIDE SEQUENCE</scope>
    <source>
        <strain evidence="3">IBT 26290</strain>
    </source>
</reference>
<dbReference type="Proteomes" id="UP001149163">
    <property type="component" value="Unassembled WGS sequence"/>
</dbReference>
<dbReference type="Gene3D" id="3.90.640.10">
    <property type="entry name" value="Actin, Chain A, domain 4"/>
    <property type="match status" value="1"/>
</dbReference>
<dbReference type="InterPro" id="IPR043129">
    <property type="entry name" value="ATPase_NBD"/>
</dbReference>
<dbReference type="AlphaFoldDB" id="A0A9W9IIJ4"/>
<dbReference type="InterPro" id="IPR013126">
    <property type="entry name" value="Hsp_70_fam"/>
</dbReference>
<dbReference type="GO" id="GO:0140662">
    <property type="term" value="F:ATP-dependent protein folding chaperone"/>
    <property type="evidence" value="ECO:0007669"/>
    <property type="project" value="InterPro"/>
</dbReference>
<comment type="caution">
    <text evidence="3">The sequence shown here is derived from an EMBL/GenBank/DDBJ whole genome shotgun (WGS) entry which is preliminary data.</text>
</comment>